<keyword evidence="6 12" id="KW-0547">Nucleotide-binding</keyword>
<keyword evidence="3 12" id="KW-0819">tRNA processing</keyword>
<feature type="binding site" evidence="12">
    <location>
        <position position="11"/>
    </location>
    <ligand>
        <name>ATP</name>
        <dbReference type="ChEBI" id="CHEBI:30616"/>
    </ligand>
</feature>
<name>E1SWK0_FERBD</name>
<dbReference type="GO" id="GO:0016791">
    <property type="term" value="F:phosphatase activity"/>
    <property type="evidence" value="ECO:0007669"/>
    <property type="project" value="UniProtKB-UniRule"/>
</dbReference>
<keyword evidence="9 12" id="KW-0067">ATP-binding</keyword>
<dbReference type="GO" id="GO:0004112">
    <property type="term" value="F:cyclic-nucleotide phosphodiesterase activity"/>
    <property type="evidence" value="ECO:0007669"/>
    <property type="project" value="UniProtKB-UniRule"/>
</dbReference>
<dbReference type="SUPFAM" id="SSF81301">
    <property type="entry name" value="Nucleotidyltransferase"/>
    <property type="match status" value="1"/>
</dbReference>
<dbReference type="InterPro" id="IPR043519">
    <property type="entry name" value="NT_sf"/>
</dbReference>
<feature type="binding site" evidence="12">
    <location>
        <position position="23"/>
    </location>
    <ligand>
        <name>Mg(2+)</name>
        <dbReference type="ChEBI" id="CHEBI:18420"/>
    </ligand>
</feature>
<feature type="binding site" evidence="12">
    <location>
        <position position="137"/>
    </location>
    <ligand>
        <name>CTP</name>
        <dbReference type="ChEBI" id="CHEBI:37563"/>
    </ligand>
</feature>
<feature type="binding site" evidence="12">
    <location>
        <position position="21"/>
    </location>
    <ligand>
        <name>Mg(2+)</name>
        <dbReference type="ChEBI" id="CHEBI:18420"/>
    </ligand>
</feature>
<dbReference type="HAMAP" id="MF_01262">
    <property type="entry name" value="CCA_bact_type2"/>
    <property type="match status" value="1"/>
</dbReference>
<dbReference type="AlphaFoldDB" id="E1SWK0"/>
<feature type="binding site" evidence="12">
    <location>
        <position position="91"/>
    </location>
    <ligand>
        <name>ATP</name>
        <dbReference type="ChEBI" id="CHEBI:30616"/>
    </ligand>
</feature>
<dbReference type="STRING" id="550540.Fbal_3263"/>
<dbReference type="CDD" id="cd05398">
    <property type="entry name" value="NT_ClassII-CCAase"/>
    <property type="match status" value="1"/>
</dbReference>
<sequence>MQIYLVGGAVRDELLGLKVKDRDHLVVGASAEQMSALGYRQVGKSFPVFLHPKSGEEYALARTEKKVGHGYGGFDFDAAPTVTLEEDLIRRDLTINAMARDEQGVIHDPYNGRADLDARLLRHVSDAFVEDPLRVLRVARFAARFHGLGFTVADETLALMQQLSDSGELDYLSAERVWQETERALGEPHPEVYFEVLQRCHALPRLFPELAALSGVPQPPQWHGGLDAWQHTLMALQQAVALGASGAERFAVLVHDLGKGLTPAEQWPRHIGHEHASIKPVQALCQRLRVPNEWRELALLVAELHLKVHRAEELKPATLVRLFDQLDGWRKPERFAQVLRCCQCDAQGRPGQTEAPYPAADYLQAALAEANQVAVKAVVADGFTGAAIRDELSRRRIDALAQWKAAR</sequence>
<dbReference type="eggNOG" id="COG0617">
    <property type="taxonomic scope" value="Bacteria"/>
</dbReference>
<evidence type="ECO:0000256" key="4">
    <source>
        <dbReference type="ARBA" id="ARBA00022695"/>
    </source>
</evidence>
<dbReference type="Pfam" id="PF01743">
    <property type="entry name" value="PolyA_pol"/>
    <property type="match status" value="1"/>
</dbReference>
<protein>
    <recommendedName>
        <fullName evidence="12">Multifunctional CCA protein</fullName>
    </recommendedName>
    <domain>
        <recommendedName>
            <fullName evidence="12">CCA-adding enzyme</fullName>
            <ecNumber evidence="12">2.7.7.72</ecNumber>
        </recommendedName>
        <alternativeName>
            <fullName evidence="12">CCA tRNA nucleotidyltransferase</fullName>
        </alternativeName>
        <alternativeName>
            <fullName evidence="12">tRNA CCA-pyrophosphorylase</fullName>
        </alternativeName>
        <alternativeName>
            <fullName evidence="12">tRNA adenylyl-/cytidylyl-transferase</fullName>
        </alternativeName>
        <alternativeName>
            <fullName evidence="12">tRNA nucleotidyltransferase</fullName>
        </alternativeName>
        <alternativeName>
            <fullName evidence="12">tRNA-NT</fullName>
        </alternativeName>
    </domain>
    <domain>
        <recommendedName>
            <fullName evidence="12">2'-nucleotidase</fullName>
            <ecNumber evidence="12">3.1.3.-</ecNumber>
        </recommendedName>
    </domain>
    <domain>
        <recommendedName>
            <fullName evidence="12">2',3'-cyclic phosphodiesterase</fullName>
            <ecNumber evidence="12">3.1.4.-</ecNumber>
        </recommendedName>
    </domain>
    <domain>
        <recommendedName>
            <fullName evidence="12">Phosphatase</fullName>
        </recommendedName>
    </domain>
</protein>
<dbReference type="InterPro" id="IPR050124">
    <property type="entry name" value="tRNA_CCA-adding_enzyme"/>
</dbReference>
<dbReference type="PANTHER" id="PTHR47545">
    <property type="entry name" value="MULTIFUNCTIONAL CCA PROTEIN"/>
    <property type="match status" value="1"/>
</dbReference>
<dbReference type="EC" id="3.1.3.-" evidence="12"/>
<dbReference type="GO" id="GO:0042245">
    <property type="term" value="P:RNA repair"/>
    <property type="evidence" value="ECO:0007669"/>
    <property type="project" value="UniProtKB-KW"/>
</dbReference>
<dbReference type="CDD" id="cd00077">
    <property type="entry name" value="HDc"/>
    <property type="match status" value="1"/>
</dbReference>
<dbReference type="Pfam" id="PF01966">
    <property type="entry name" value="HD"/>
    <property type="match status" value="1"/>
</dbReference>
<accession>E1SWK0</accession>
<dbReference type="EMBL" id="CP002209">
    <property type="protein sequence ID" value="ADN77462.1"/>
    <property type="molecule type" value="Genomic_DNA"/>
</dbReference>
<dbReference type="RefSeq" id="WP_013346768.1">
    <property type="nucleotide sequence ID" value="NC_014541.1"/>
</dbReference>
<evidence type="ECO:0000256" key="5">
    <source>
        <dbReference type="ARBA" id="ARBA00022723"/>
    </source>
</evidence>
<comment type="domain">
    <text evidence="12">Comprises two domains: an N-terminal domain containing the nucleotidyltransferase activity and a C-terminal HD domain associated with both phosphodiesterase and phosphatase activities.</text>
</comment>
<dbReference type="Gene3D" id="1.10.3090.10">
    <property type="entry name" value="cca-adding enzyme, domain 2"/>
    <property type="match status" value="1"/>
</dbReference>
<keyword evidence="2 12" id="KW-0808">Transferase</keyword>
<organism evidence="14 15">
    <name type="scientific">Ferrimonas balearica (strain DSM 9799 / CCM 4581 / KCTC 23876 / PAT)</name>
    <dbReference type="NCBI Taxonomy" id="550540"/>
    <lineage>
        <taxon>Bacteria</taxon>
        <taxon>Pseudomonadati</taxon>
        <taxon>Pseudomonadota</taxon>
        <taxon>Gammaproteobacteria</taxon>
        <taxon>Alteromonadales</taxon>
        <taxon>Ferrimonadaceae</taxon>
        <taxon>Ferrimonas</taxon>
    </lineage>
</organism>
<dbReference type="HOGENOM" id="CLU_015961_1_1_6"/>
<keyword evidence="1 12" id="KW-0533">Nickel</keyword>
<evidence type="ECO:0000256" key="8">
    <source>
        <dbReference type="ARBA" id="ARBA00022801"/>
    </source>
</evidence>
<dbReference type="SUPFAM" id="SSF81891">
    <property type="entry name" value="Poly A polymerase C-terminal region-like"/>
    <property type="match status" value="1"/>
</dbReference>
<keyword evidence="8 12" id="KW-0378">Hydrolase</keyword>
<keyword evidence="12" id="KW-0511">Multifunctional enzyme</keyword>
<evidence type="ECO:0000256" key="2">
    <source>
        <dbReference type="ARBA" id="ARBA00022679"/>
    </source>
</evidence>
<feature type="binding site" evidence="12">
    <location>
        <position position="140"/>
    </location>
    <ligand>
        <name>CTP</name>
        <dbReference type="ChEBI" id="CHEBI:37563"/>
    </ligand>
</feature>
<feature type="binding site" evidence="12">
    <location>
        <position position="11"/>
    </location>
    <ligand>
        <name>CTP</name>
        <dbReference type="ChEBI" id="CHEBI:37563"/>
    </ligand>
</feature>
<dbReference type="EC" id="3.1.4.-" evidence="12"/>
<dbReference type="InterPro" id="IPR012006">
    <property type="entry name" value="CCA_bact"/>
</dbReference>
<feature type="domain" description="HD" evidence="13">
    <location>
        <begin position="228"/>
        <end position="329"/>
    </location>
</feature>
<dbReference type="GO" id="GO:0160016">
    <property type="term" value="F:CCACCA tRNA nucleotidyltransferase activity"/>
    <property type="evidence" value="ECO:0007669"/>
    <property type="project" value="RHEA"/>
</dbReference>
<feature type="binding site" evidence="12">
    <location>
        <position position="91"/>
    </location>
    <ligand>
        <name>CTP</name>
        <dbReference type="ChEBI" id="CHEBI:37563"/>
    </ligand>
</feature>
<dbReference type="InterPro" id="IPR002646">
    <property type="entry name" value="PolA_pol_head_dom"/>
</dbReference>
<keyword evidence="11 12" id="KW-0694">RNA-binding</keyword>
<feature type="binding site" evidence="12">
    <location>
        <position position="8"/>
    </location>
    <ligand>
        <name>CTP</name>
        <dbReference type="ChEBI" id="CHEBI:37563"/>
    </ligand>
</feature>
<dbReference type="InterPro" id="IPR032828">
    <property type="entry name" value="PolyA_RNA-bd"/>
</dbReference>
<dbReference type="Pfam" id="PF12627">
    <property type="entry name" value="PolyA_pol_RNAbd"/>
    <property type="match status" value="1"/>
</dbReference>
<keyword evidence="10 12" id="KW-0460">Magnesium</keyword>
<dbReference type="GO" id="GO:0005524">
    <property type="term" value="F:ATP binding"/>
    <property type="evidence" value="ECO:0007669"/>
    <property type="project" value="UniProtKB-UniRule"/>
</dbReference>
<dbReference type="GO" id="GO:0001680">
    <property type="term" value="P:tRNA 3'-terminal CCA addition"/>
    <property type="evidence" value="ECO:0007669"/>
    <property type="project" value="UniProtKB-UniRule"/>
</dbReference>
<evidence type="ECO:0000256" key="11">
    <source>
        <dbReference type="ARBA" id="ARBA00022884"/>
    </source>
</evidence>
<dbReference type="Proteomes" id="UP000006683">
    <property type="component" value="Chromosome"/>
</dbReference>
<evidence type="ECO:0000256" key="1">
    <source>
        <dbReference type="ARBA" id="ARBA00022596"/>
    </source>
</evidence>
<dbReference type="PANTHER" id="PTHR47545:SF1">
    <property type="entry name" value="MULTIFUNCTIONAL CCA PROTEIN"/>
    <property type="match status" value="1"/>
</dbReference>
<reference evidence="14 15" key="1">
    <citation type="journal article" date="2010" name="Stand. Genomic Sci.">
        <title>Complete genome sequence of Ferrimonas balearica type strain (PAT).</title>
        <authorList>
            <person name="Nolan M."/>
            <person name="Sikorski J."/>
            <person name="Davenport K."/>
            <person name="Lucas S."/>
            <person name="Glavina Del Rio T."/>
            <person name="Tice H."/>
            <person name="Cheng J."/>
            <person name="Goodwin L."/>
            <person name="Pitluck S."/>
            <person name="Liolios K."/>
            <person name="Ivanova N."/>
            <person name="Mavromatis K."/>
            <person name="Ovchinnikova G."/>
            <person name="Pati A."/>
            <person name="Chen A."/>
            <person name="Palaniappan K."/>
            <person name="Land M."/>
            <person name="Hauser L."/>
            <person name="Chang Y."/>
            <person name="Jeffries C."/>
            <person name="Tapia R."/>
            <person name="Brettin T."/>
            <person name="Detter J."/>
            <person name="Han C."/>
            <person name="Yasawong M."/>
            <person name="Rohde M."/>
            <person name="Tindall B."/>
            <person name="Goker M."/>
            <person name="Woyke T."/>
            <person name="Bristow J."/>
            <person name="Eisen J."/>
            <person name="Markowitz V."/>
            <person name="Hugenholtz P."/>
            <person name="Kyrpides N."/>
            <person name="Klenk H."/>
            <person name="Lapidus A."/>
        </authorList>
    </citation>
    <scope>NUCLEOTIDE SEQUENCE [LARGE SCALE GENOMIC DNA]</scope>
    <source>
        <strain evidence="15">DSM 9799 / CCM 4581 / KCTC 23876 / PAT</strain>
    </source>
</reference>
<dbReference type="GO" id="GO:0004810">
    <property type="term" value="F:CCA tRNA nucleotidyltransferase activity"/>
    <property type="evidence" value="ECO:0007669"/>
    <property type="project" value="UniProtKB-UniRule"/>
</dbReference>
<dbReference type="PIRSF" id="PIRSF000813">
    <property type="entry name" value="CCA_bact"/>
    <property type="match status" value="1"/>
</dbReference>
<comment type="cofactor">
    <cofactor evidence="12">
        <name>Ni(2+)</name>
        <dbReference type="ChEBI" id="CHEBI:49786"/>
    </cofactor>
    <text evidence="12">Nickel for phosphatase activity.</text>
</comment>
<dbReference type="PROSITE" id="PS51831">
    <property type="entry name" value="HD"/>
    <property type="match status" value="1"/>
</dbReference>
<evidence type="ECO:0000256" key="9">
    <source>
        <dbReference type="ARBA" id="ARBA00022840"/>
    </source>
</evidence>
<comment type="subunit">
    <text evidence="12">Monomer. Can also form homodimers and oligomers.</text>
</comment>
<feature type="binding site" evidence="12">
    <location>
        <position position="140"/>
    </location>
    <ligand>
        <name>ATP</name>
        <dbReference type="ChEBI" id="CHEBI:30616"/>
    </ligand>
</feature>
<dbReference type="GO" id="GO:0000049">
    <property type="term" value="F:tRNA binding"/>
    <property type="evidence" value="ECO:0007669"/>
    <property type="project" value="UniProtKB-UniRule"/>
</dbReference>
<evidence type="ECO:0000256" key="12">
    <source>
        <dbReference type="HAMAP-Rule" id="MF_01261"/>
    </source>
</evidence>
<dbReference type="Gene3D" id="3.30.460.10">
    <property type="entry name" value="Beta Polymerase, domain 2"/>
    <property type="match status" value="1"/>
</dbReference>
<keyword evidence="5 12" id="KW-0479">Metal-binding</keyword>
<keyword evidence="15" id="KW-1185">Reference proteome</keyword>
<dbReference type="NCBIfam" id="NF008137">
    <property type="entry name" value="PRK10885.1"/>
    <property type="match status" value="1"/>
</dbReference>
<dbReference type="KEGG" id="fbl:Fbal_3263"/>
<dbReference type="GeneID" id="67183478"/>
<comment type="miscellaneous">
    <text evidence="12">A single active site specifically recognizes both ATP and CTP and is responsible for their addition.</text>
</comment>
<evidence type="ECO:0000256" key="7">
    <source>
        <dbReference type="ARBA" id="ARBA00022800"/>
    </source>
</evidence>
<comment type="function">
    <text evidence="12">Catalyzes the addition and repair of the essential 3'-terminal CCA sequence in tRNAs without using a nucleic acid template. Adds these three nucleotides in the order of C, C, and A to the tRNA nucleotide-73, using CTP and ATP as substrates and producing inorganic pyrophosphate. tRNA 3'-terminal CCA addition is required both for tRNA processing and repair. Also involved in tRNA surveillance by mediating tandem CCA addition to generate a CCACCA at the 3' terminus of unstable tRNAs. While stable tRNAs receive only 3'-terminal CCA, unstable tRNAs are marked with CCACCA and rapidly degraded.</text>
</comment>
<dbReference type="OrthoDB" id="9805698at2"/>
<gene>
    <name evidence="12" type="primary">cca</name>
    <name evidence="14" type="ordered locus">Fbal_3263</name>
</gene>
<dbReference type="InterPro" id="IPR003607">
    <property type="entry name" value="HD/PDEase_dom"/>
</dbReference>
<evidence type="ECO:0000259" key="13">
    <source>
        <dbReference type="PROSITE" id="PS51831"/>
    </source>
</evidence>
<comment type="catalytic activity">
    <reaction evidence="12">
        <text>a tRNA with a 3' CCA end + 2 CTP + ATP = a tRNA with a 3' CCACCA end + 3 diphosphate</text>
        <dbReference type="Rhea" id="RHEA:76235"/>
        <dbReference type="Rhea" id="RHEA-COMP:10468"/>
        <dbReference type="Rhea" id="RHEA-COMP:18655"/>
        <dbReference type="ChEBI" id="CHEBI:30616"/>
        <dbReference type="ChEBI" id="CHEBI:33019"/>
        <dbReference type="ChEBI" id="CHEBI:37563"/>
        <dbReference type="ChEBI" id="CHEBI:83071"/>
        <dbReference type="ChEBI" id="CHEBI:195187"/>
    </reaction>
</comment>
<evidence type="ECO:0000256" key="10">
    <source>
        <dbReference type="ARBA" id="ARBA00022842"/>
    </source>
</evidence>
<keyword evidence="4 12" id="KW-0548">Nucleotidyltransferase</keyword>
<evidence type="ECO:0000313" key="14">
    <source>
        <dbReference type="EMBL" id="ADN77462.1"/>
    </source>
</evidence>
<comment type="catalytic activity">
    <reaction evidence="12">
        <text>a tRNA precursor + 2 CTP + ATP = a tRNA with a 3' CCA end + 3 diphosphate</text>
        <dbReference type="Rhea" id="RHEA:14433"/>
        <dbReference type="Rhea" id="RHEA-COMP:10465"/>
        <dbReference type="Rhea" id="RHEA-COMP:10468"/>
        <dbReference type="ChEBI" id="CHEBI:30616"/>
        <dbReference type="ChEBI" id="CHEBI:33019"/>
        <dbReference type="ChEBI" id="CHEBI:37563"/>
        <dbReference type="ChEBI" id="CHEBI:74896"/>
        <dbReference type="ChEBI" id="CHEBI:83071"/>
        <dbReference type="EC" id="2.7.7.72"/>
    </reaction>
</comment>
<evidence type="ECO:0000256" key="6">
    <source>
        <dbReference type="ARBA" id="ARBA00022741"/>
    </source>
</evidence>
<dbReference type="GO" id="GO:0000287">
    <property type="term" value="F:magnesium ion binding"/>
    <property type="evidence" value="ECO:0007669"/>
    <property type="project" value="UniProtKB-UniRule"/>
</dbReference>
<comment type="cofactor">
    <cofactor evidence="12">
        <name>Mg(2+)</name>
        <dbReference type="ChEBI" id="CHEBI:18420"/>
    </cofactor>
    <text evidence="12">Magnesium is required for nucleotidyltransferase activity.</text>
</comment>
<feature type="binding site" evidence="12">
    <location>
        <position position="137"/>
    </location>
    <ligand>
        <name>ATP</name>
        <dbReference type="ChEBI" id="CHEBI:30616"/>
    </ligand>
</feature>
<dbReference type="HAMAP" id="MF_01261">
    <property type="entry name" value="CCA_bact_type1"/>
    <property type="match status" value="1"/>
</dbReference>
<proteinExistence type="inferred from homology"/>
<keyword evidence="7 12" id="KW-0692">RNA repair</keyword>
<feature type="binding site" evidence="12">
    <location>
        <position position="8"/>
    </location>
    <ligand>
        <name>ATP</name>
        <dbReference type="ChEBI" id="CHEBI:30616"/>
    </ligand>
</feature>
<comment type="similarity">
    <text evidence="12">Belongs to the tRNA nucleotidyltransferase/poly(A) polymerase family. Bacterial CCA-adding enzyme type 1 subfamily.</text>
</comment>
<evidence type="ECO:0000313" key="15">
    <source>
        <dbReference type="Proteomes" id="UP000006683"/>
    </source>
</evidence>
<dbReference type="EC" id="2.7.7.72" evidence="12"/>
<evidence type="ECO:0000256" key="3">
    <source>
        <dbReference type="ARBA" id="ARBA00022694"/>
    </source>
</evidence>
<dbReference type="InterPro" id="IPR006674">
    <property type="entry name" value="HD_domain"/>
</dbReference>